<dbReference type="InParanoid" id="Q24I00"/>
<evidence type="ECO:0000313" key="4">
    <source>
        <dbReference type="Proteomes" id="UP000009168"/>
    </source>
</evidence>
<feature type="compositionally biased region" description="Polar residues" evidence="2">
    <location>
        <begin position="767"/>
        <end position="786"/>
    </location>
</feature>
<protein>
    <submittedName>
        <fullName evidence="3">Uncharacterized protein</fullName>
    </submittedName>
</protein>
<feature type="coiled-coil region" evidence="1">
    <location>
        <begin position="666"/>
        <end position="724"/>
    </location>
</feature>
<dbReference type="GeneID" id="7823905"/>
<name>Q24I00_TETTS</name>
<evidence type="ECO:0000313" key="3">
    <source>
        <dbReference type="EMBL" id="EAS07438.2"/>
    </source>
</evidence>
<proteinExistence type="predicted"/>
<feature type="coiled-coil region" evidence="1">
    <location>
        <begin position="572"/>
        <end position="609"/>
    </location>
</feature>
<evidence type="ECO:0000256" key="2">
    <source>
        <dbReference type="SAM" id="MobiDB-lite"/>
    </source>
</evidence>
<keyword evidence="4" id="KW-1185">Reference proteome</keyword>
<sequence>MANKEEDFLWLINTLKKAATDFETLYGIGFMINDIIILKQGEPKHWLYMDEKRKIKQKDEEWLKFQVIKEYFKNPKIRQEDLNEIENYNDSQYSNLISQNYFQKNKIDKMLFYFYQSARDITVVRPASLSVAEQLMSKPQDHQELLNHWTKIIGYYPINSYKGTVLYQVTYSGRNRKCMIERRNVETKKLDTAEFLKKEGSQKKTFTFETKLFKSLASSVNEKCNLLATSLVRFLETKYHKTIAEMQIEFFMNDSGQIYLSGAEKINFYGADGEIDINLDKNNLEQFQFPQMEEFKCIGQYCDCAGDSTYYEENDEAFSVFIQSQKKKDQVFYVQYKSIILDQIERYKTIQSIKSVQQGVKITEQLIFKVRKYYSFSQISACPLFSHYKFDNIYKRIRVCEYCYAVYNKVDSMRADILSQKNRKQVTDQEIQATIDKMANSQGLIIGGTQLKERKVMSKDFYSKLDIFDSETKFFKENFVVTKSIDPSFFSKKAKAQSTQNFFSLTQKQQNEDEEKQFVLPKIVEVTIQEKNSQYVKKKKKFVSRQEAEALGLKHYLGHTKNLPYSDCGLAISKSSLALNQLQDKIRDVENLKNKIENEKIKKVVEEIELIMCPYYGNGKVDTTRFEQFIQILKEREQIYGVDVEQSFSKSSKKVQVVTDKNEFLTENQRKQKQDKETKAKEIEESKKNFLEENRDLAASVIKIRNQERLQKAVEKKKKEAQSRKSLQLNSIEFNNKFNQENIINSRKLSTQLNNLKQDIKITTQLKEQKSQKFNNSQSYDSNSVSDDFEEDVEKSQINDNPEQYRPKNFPLFQNND</sequence>
<gene>
    <name evidence="3" type="ORF">TTHERM_00571740</name>
</gene>
<reference evidence="4" key="1">
    <citation type="journal article" date="2006" name="PLoS Biol.">
        <title>Macronuclear genome sequence of the ciliate Tetrahymena thermophila, a model eukaryote.</title>
        <authorList>
            <person name="Eisen J.A."/>
            <person name="Coyne R.S."/>
            <person name="Wu M."/>
            <person name="Wu D."/>
            <person name="Thiagarajan M."/>
            <person name="Wortman J.R."/>
            <person name="Badger J.H."/>
            <person name="Ren Q."/>
            <person name="Amedeo P."/>
            <person name="Jones K.M."/>
            <person name="Tallon L.J."/>
            <person name="Delcher A.L."/>
            <person name="Salzberg S.L."/>
            <person name="Silva J.C."/>
            <person name="Haas B.J."/>
            <person name="Majoros W.H."/>
            <person name="Farzad M."/>
            <person name="Carlton J.M."/>
            <person name="Smith R.K. Jr."/>
            <person name="Garg J."/>
            <person name="Pearlman R.E."/>
            <person name="Karrer K.M."/>
            <person name="Sun L."/>
            <person name="Manning G."/>
            <person name="Elde N.C."/>
            <person name="Turkewitz A.P."/>
            <person name="Asai D.J."/>
            <person name="Wilkes D.E."/>
            <person name="Wang Y."/>
            <person name="Cai H."/>
            <person name="Collins K."/>
            <person name="Stewart B.A."/>
            <person name="Lee S.R."/>
            <person name="Wilamowska K."/>
            <person name="Weinberg Z."/>
            <person name="Ruzzo W.L."/>
            <person name="Wloga D."/>
            <person name="Gaertig J."/>
            <person name="Frankel J."/>
            <person name="Tsao C.-C."/>
            <person name="Gorovsky M.A."/>
            <person name="Keeling P.J."/>
            <person name="Waller R.F."/>
            <person name="Patron N.J."/>
            <person name="Cherry J.M."/>
            <person name="Stover N.A."/>
            <person name="Krieger C.J."/>
            <person name="del Toro C."/>
            <person name="Ryder H.F."/>
            <person name="Williamson S.C."/>
            <person name="Barbeau R.A."/>
            <person name="Hamilton E.P."/>
            <person name="Orias E."/>
        </authorList>
    </citation>
    <scope>NUCLEOTIDE SEQUENCE [LARGE SCALE GENOMIC DNA]</scope>
    <source>
        <strain evidence="4">SB210</strain>
    </source>
</reference>
<dbReference type="Proteomes" id="UP000009168">
    <property type="component" value="Unassembled WGS sequence"/>
</dbReference>
<dbReference type="AlphaFoldDB" id="Q24I00"/>
<organism evidence="3 4">
    <name type="scientific">Tetrahymena thermophila (strain SB210)</name>
    <dbReference type="NCBI Taxonomy" id="312017"/>
    <lineage>
        <taxon>Eukaryota</taxon>
        <taxon>Sar</taxon>
        <taxon>Alveolata</taxon>
        <taxon>Ciliophora</taxon>
        <taxon>Intramacronucleata</taxon>
        <taxon>Oligohymenophorea</taxon>
        <taxon>Hymenostomatida</taxon>
        <taxon>Tetrahymenina</taxon>
        <taxon>Tetrahymenidae</taxon>
        <taxon>Tetrahymena</taxon>
    </lineage>
</organism>
<dbReference type="HOGENOM" id="CLU_396632_0_0_1"/>
<dbReference type="RefSeq" id="XP_001027680.2">
    <property type="nucleotide sequence ID" value="XM_001027680.2"/>
</dbReference>
<accession>Q24I00</accession>
<feature type="region of interest" description="Disordered" evidence="2">
    <location>
        <begin position="767"/>
        <end position="817"/>
    </location>
</feature>
<dbReference type="EMBL" id="GG662498">
    <property type="protein sequence ID" value="EAS07438.2"/>
    <property type="molecule type" value="Genomic_DNA"/>
</dbReference>
<keyword evidence="1" id="KW-0175">Coiled coil</keyword>
<dbReference type="KEGG" id="tet:TTHERM_00571740"/>
<dbReference type="OrthoDB" id="289681at2759"/>
<evidence type="ECO:0000256" key="1">
    <source>
        <dbReference type="SAM" id="Coils"/>
    </source>
</evidence>